<gene>
    <name evidence="1" type="ORF">E1298_40815</name>
</gene>
<organism evidence="1 2">
    <name type="scientific">Actinomadura rubrisoli</name>
    <dbReference type="NCBI Taxonomy" id="2530368"/>
    <lineage>
        <taxon>Bacteria</taxon>
        <taxon>Bacillati</taxon>
        <taxon>Actinomycetota</taxon>
        <taxon>Actinomycetes</taxon>
        <taxon>Streptosporangiales</taxon>
        <taxon>Thermomonosporaceae</taxon>
        <taxon>Actinomadura</taxon>
    </lineage>
</organism>
<proteinExistence type="predicted"/>
<dbReference type="OrthoDB" id="3825664at2"/>
<dbReference type="InterPro" id="IPR036567">
    <property type="entry name" value="RHF-like"/>
</dbReference>
<dbReference type="RefSeq" id="WP_131902746.1">
    <property type="nucleotide sequence ID" value="NZ_SMKU01000396.1"/>
</dbReference>
<accession>A0A4R5A8K6</accession>
<evidence type="ECO:0000313" key="1">
    <source>
        <dbReference type="EMBL" id="TDD66002.1"/>
    </source>
</evidence>
<dbReference type="AlphaFoldDB" id="A0A4R5A8K6"/>
<protein>
    <submittedName>
        <fullName evidence="1">Uncharacterized protein</fullName>
    </submittedName>
</protein>
<dbReference type="SUPFAM" id="SSF69754">
    <property type="entry name" value="Ribosome binding protein Y (YfiA homologue)"/>
    <property type="match status" value="1"/>
</dbReference>
<evidence type="ECO:0000313" key="2">
    <source>
        <dbReference type="Proteomes" id="UP000294513"/>
    </source>
</evidence>
<dbReference type="EMBL" id="SMKU01000396">
    <property type="protein sequence ID" value="TDD66002.1"/>
    <property type="molecule type" value="Genomic_DNA"/>
</dbReference>
<comment type="caution">
    <text evidence="1">The sequence shown here is derived from an EMBL/GenBank/DDBJ whole genome shotgun (WGS) entry which is preliminary data.</text>
</comment>
<keyword evidence="2" id="KW-1185">Reference proteome</keyword>
<reference evidence="1 2" key="1">
    <citation type="submission" date="2019-03" db="EMBL/GenBank/DDBJ databases">
        <title>Draft genome sequences of novel Actinobacteria.</title>
        <authorList>
            <person name="Sahin N."/>
            <person name="Ay H."/>
            <person name="Saygin H."/>
        </authorList>
    </citation>
    <scope>NUCLEOTIDE SEQUENCE [LARGE SCALE GENOMIC DNA]</scope>
    <source>
        <strain evidence="1 2">H3C3</strain>
    </source>
</reference>
<dbReference type="Proteomes" id="UP000294513">
    <property type="component" value="Unassembled WGS sequence"/>
</dbReference>
<sequence>MNATIPDAPEIRFLTSGEVSDAERAAAERAVRSALAAARGTATSVQVTLSVVPDPSLPRPALARAVAVLDGHRLRAQAAAPRLEEAIALLRDRLAVRTSHLEAAGGSGVRRRGE</sequence>
<name>A0A4R5A8K6_9ACTN</name>